<dbReference type="InterPro" id="IPR017853">
    <property type="entry name" value="GH"/>
</dbReference>
<dbReference type="InterPro" id="IPR015883">
    <property type="entry name" value="Glyco_hydro_20_cat"/>
</dbReference>
<dbReference type="SUPFAM" id="SSF51445">
    <property type="entry name" value="(Trans)glycosidases"/>
    <property type="match status" value="1"/>
</dbReference>
<proteinExistence type="inferred from homology"/>
<dbReference type="EC" id="3.2.1.52" evidence="3"/>
<comment type="caution">
    <text evidence="8">The sequence shown here is derived from an EMBL/GenBank/DDBJ whole genome shotgun (WGS) entry which is preliminary data.</text>
</comment>
<keyword evidence="9" id="KW-1185">Reference proteome</keyword>
<comment type="catalytic activity">
    <reaction evidence="1">
        <text>Hydrolysis of terminal non-reducing N-acetyl-D-hexosamine residues in N-acetyl-beta-D-hexosaminides.</text>
        <dbReference type="EC" id="3.2.1.52"/>
    </reaction>
</comment>
<dbReference type="Pfam" id="PF02838">
    <property type="entry name" value="Glyco_hydro_20b"/>
    <property type="match status" value="1"/>
</dbReference>
<evidence type="ECO:0000259" key="7">
    <source>
        <dbReference type="Pfam" id="PF02838"/>
    </source>
</evidence>
<evidence type="ECO:0000256" key="3">
    <source>
        <dbReference type="ARBA" id="ARBA00012663"/>
    </source>
</evidence>
<keyword evidence="4" id="KW-0378">Hydrolase</keyword>
<reference evidence="8 9" key="1">
    <citation type="submission" date="2022-02" db="EMBL/GenBank/DDBJ databases">
        <title>The car tank lid bacteriome: a reservoir of bacteria with potential in bioremediation of fuel.</title>
        <authorList>
            <person name="Vidal-Verdu A."/>
            <person name="Gomez-Martinez D."/>
            <person name="Latorre-Perez A."/>
            <person name="Pereto J."/>
            <person name="Porcar M."/>
        </authorList>
    </citation>
    <scope>NUCLEOTIDE SEQUENCE [LARGE SCALE GENOMIC DNA]</scope>
    <source>
        <strain evidence="8 9">4D.3</strain>
    </source>
</reference>
<dbReference type="Proteomes" id="UP001651050">
    <property type="component" value="Unassembled WGS sequence"/>
</dbReference>
<dbReference type="RefSeq" id="WP_416344636.1">
    <property type="nucleotide sequence ID" value="NZ_JALQCY010000004.1"/>
</dbReference>
<gene>
    <name evidence="8" type="ORF">M1843_13560</name>
</gene>
<dbReference type="SUPFAM" id="SSF55545">
    <property type="entry name" value="beta-N-acetylhexosaminidase-like domain"/>
    <property type="match status" value="1"/>
</dbReference>
<evidence type="ECO:0000256" key="5">
    <source>
        <dbReference type="ARBA" id="ARBA00023295"/>
    </source>
</evidence>
<sequence length="486" mass="53032">MLPLIPWPTAVDAQDAPPLTLDAAHVVAPDAALADLAAEQLVAAGVRVAEAGDGVTPVVLRVDDAAGPAGSDNPERYTLRVTAEGVEATAPERVGLLHAVRTLRQLVPAATGGPGDAGTREVPAVVVHDAPRYAWRGLSFDVVRHWFGPDDIRAVVDLVAAFKLRVLHLHLTDDQGWRLEVPSRPELEKASDNQVGGGTAGFLTVDDYRALQEYAAARFVTIVPEFDMPGHINAATHVYGSLTKDGLATDPYDGIEVGFSRLWFDNPATEPFLRDVIGDIAAMTHGQWVHVGGDEVHTMEVEEFAKFVELAARIVREHGKTPIFWQEGARGPVEPGTLLQYWEPKGEEFDRFVAAARSGARFIMSPGNHAYLDMKYTPEHELGLHWAGYVELRDSYDWDPTAVIDGLSTESVEGVEAAVWTETITTRDELFSMLLPRLGAVAEVAWTAPERKDWDAFRARTAAQAPAWRAGGWAFHQTPQVDWPTA</sequence>
<dbReference type="Pfam" id="PF00728">
    <property type="entry name" value="Glyco_hydro_20"/>
    <property type="match status" value="1"/>
</dbReference>
<dbReference type="InterPro" id="IPR029018">
    <property type="entry name" value="Hex-like_dom2"/>
</dbReference>
<keyword evidence="5" id="KW-0326">Glycosidase</keyword>
<dbReference type="InterPro" id="IPR015882">
    <property type="entry name" value="HEX_bac_N"/>
</dbReference>
<dbReference type="PANTHER" id="PTHR22600:SF57">
    <property type="entry name" value="BETA-N-ACETYLHEXOSAMINIDASE"/>
    <property type="match status" value="1"/>
</dbReference>
<name>A0ABT0J5J4_9MICO</name>
<evidence type="ECO:0000313" key="9">
    <source>
        <dbReference type="Proteomes" id="UP001651050"/>
    </source>
</evidence>
<protein>
    <recommendedName>
        <fullName evidence="3">beta-N-acetylhexosaminidase</fullName>
        <ecNumber evidence="3">3.2.1.52</ecNumber>
    </recommendedName>
</protein>
<evidence type="ECO:0000313" key="8">
    <source>
        <dbReference type="EMBL" id="MCK9794773.1"/>
    </source>
</evidence>
<comment type="similarity">
    <text evidence="2">Belongs to the glycosyl hydrolase 20 family.</text>
</comment>
<feature type="domain" description="Beta-hexosaminidase bacterial type N-terminal" evidence="7">
    <location>
        <begin position="3"/>
        <end position="130"/>
    </location>
</feature>
<feature type="domain" description="Glycoside hydrolase family 20 catalytic" evidence="6">
    <location>
        <begin position="133"/>
        <end position="448"/>
    </location>
</feature>
<dbReference type="PRINTS" id="PR00738">
    <property type="entry name" value="GLHYDRLASE20"/>
</dbReference>
<dbReference type="PANTHER" id="PTHR22600">
    <property type="entry name" value="BETA-HEXOSAMINIDASE"/>
    <property type="match status" value="1"/>
</dbReference>
<evidence type="ECO:0000259" key="6">
    <source>
        <dbReference type="Pfam" id="PF00728"/>
    </source>
</evidence>
<evidence type="ECO:0000256" key="1">
    <source>
        <dbReference type="ARBA" id="ARBA00001231"/>
    </source>
</evidence>
<dbReference type="InterPro" id="IPR025705">
    <property type="entry name" value="Beta_hexosaminidase_sua/sub"/>
</dbReference>
<dbReference type="Gene3D" id="3.30.379.10">
    <property type="entry name" value="Chitobiase/beta-hexosaminidase domain 2-like"/>
    <property type="match status" value="1"/>
</dbReference>
<organism evidence="8 9">
    <name type="scientific">Isoptericola peretonis</name>
    <dbReference type="NCBI Taxonomy" id="2918523"/>
    <lineage>
        <taxon>Bacteria</taxon>
        <taxon>Bacillati</taxon>
        <taxon>Actinomycetota</taxon>
        <taxon>Actinomycetes</taxon>
        <taxon>Micrococcales</taxon>
        <taxon>Promicromonosporaceae</taxon>
        <taxon>Isoptericola</taxon>
    </lineage>
</organism>
<dbReference type="EMBL" id="JALQCY010000004">
    <property type="protein sequence ID" value="MCK9794773.1"/>
    <property type="molecule type" value="Genomic_DNA"/>
</dbReference>
<dbReference type="CDD" id="cd06568">
    <property type="entry name" value="GH20_SpHex_like"/>
    <property type="match status" value="1"/>
</dbReference>
<dbReference type="Gene3D" id="3.20.20.80">
    <property type="entry name" value="Glycosidases"/>
    <property type="match status" value="1"/>
</dbReference>
<accession>A0ABT0J5J4</accession>
<evidence type="ECO:0000256" key="4">
    <source>
        <dbReference type="ARBA" id="ARBA00022801"/>
    </source>
</evidence>
<evidence type="ECO:0000256" key="2">
    <source>
        <dbReference type="ARBA" id="ARBA00006285"/>
    </source>
</evidence>